<dbReference type="PANTHER" id="PTHR43777">
    <property type="entry name" value="MOLYBDENUM COFACTOR CYTIDYLYLTRANSFERASE"/>
    <property type="match status" value="1"/>
</dbReference>
<dbReference type="InterPro" id="IPR029044">
    <property type="entry name" value="Nucleotide-diphossugar_trans"/>
</dbReference>
<proteinExistence type="predicted"/>
<dbReference type="InterPro" id="IPR025877">
    <property type="entry name" value="MobA-like_NTP_Trfase"/>
</dbReference>
<dbReference type="PANTHER" id="PTHR43777:SF1">
    <property type="entry name" value="MOLYBDENUM COFACTOR CYTIDYLYLTRANSFERASE"/>
    <property type="match status" value="1"/>
</dbReference>
<evidence type="ECO:0000259" key="2">
    <source>
        <dbReference type="Pfam" id="PF12804"/>
    </source>
</evidence>
<evidence type="ECO:0000313" key="4">
    <source>
        <dbReference type="Proteomes" id="UP000721236"/>
    </source>
</evidence>
<name>A0ABN7YTV8_9BURK</name>
<organism evidence="3 4">
    <name type="scientific">Cupriavidus respiraculi</name>
    <dbReference type="NCBI Taxonomy" id="195930"/>
    <lineage>
        <taxon>Bacteria</taxon>
        <taxon>Pseudomonadati</taxon>
        <taxon>Pseudomonadota</taxon>
        <taxon>Betaproteobacteria</taxon>
        <taxon>Burkholderiales</taxon>
        <taxon>Burkholderiaceae</taxon>
        <taxon>Cupriavidus</taxon>
    </lineage>
</organism>
<reference evidence="3 4" key="1">
    <citation type="submission" date="2021-08" db="EMBL/GenBank/DDBJ databases">
        <authorList>
            <person name="Peeters C."/>
        </authorList>
    </citation>
    <scope>NUCLEOTIDE SEQUENCE [LARGE SCALE GENOMIC DNA]</scope>
    <source>
        <strain evidence="3 4">LMG 21510</strain>
    </source>
</reference>
<keyword evidence="4" id="KW-1185">Reference proteome</keyword>
<gene>
    <name evidence="3" type="ORF">LMG21510_02741</name>
</gene>
<dbReference type="CDD" id="cd04182">
    <property type="entry name" value="GT_2_like_f"/>
    <property type="match status" value="1"/>
</dbReference>
<dbReference type="EMBL" id="CAJZAH010000002">
    <property type="protein sequence ID" value="CAG9174957.1"/>
    <property type="molecule type" value="Genomic_DNA"/>
</dbReference>
<dbReference type="Gene3D" id="3.90.550.10">
    <property type="entry name" value="Spore Coat Polysaccharide Biosynthesis Protein SpsA, Chain A"/>
    <property type="match status" value="1"/>
</dbReference>
<sequence>MQSSPLIDSDLPVGILLAAGYGRRFDATGLRNKLLAKLPDGHTVAWHSGHTLASALPGAVAVVRPEQPELAAELSRAGCRILEAREAEDGMGAALAAAVAHTADARGWVVALADMPWLPEEIVRAVALTITAPEVIAAPWHEGQRGHPVGFGAAWRDTLLKLEGDEGARALLQAQPVTRILTEHEGAFRDIDRAEDLPA</sequence>
<dbReference type="Proteomes" id="UP000721236">
    <property type="component" value="Unassembled WGS sequence"/>
</dbReference>
<dbReference type="SUPFAM" id="SSF53448">
    <property type="entry name" value="Nucleotide-diphospho-sugar transferases"/>
    <property type="match status" value="1"/>
</dbReference>
<dbReference type="Pfam" id="PF12804">
    <property type="entry name" value="NTP_transf_3"/>
    <property type="match status" value="1"/>
</dbReference>
<dbReference type="RefSeq" id="WP_222202103.1">
    <property type="nucleotide sequence ID" value="NZ_CAJZAH010000002.1"/>
</dbReference>
<feature type="domain" description="MobA-like NTP transferase" evidence="2">
    <location>
        <begin position="14"/>
        <end position="175"/>
    </location>
</feature>
<evidence type="ECO:0000256" key="1">
    <source>
        <dbReference type="ARBA" id="ARBA00022842"/>
    </source>
</evidence>
<comment type="caution">
    <text evidence="3">The sequence shown here is derived from an EMBL/GenBank/DDBJ whole genome shotgun (WGS) entry which is preliminary data.</text>
</comment>
<protein>
    <recommendedName>
        <fullName evidence="2">MobA-like NTP transferase domain-containing protein</fullName>
    </recommendedName>
</protein>
<keyword evidence="1" id="KW-0460">Magnesium</keyword>
<evidence type="ECO:0000313" key="3">
    <source>
        <dbReference type="EMBL" id="CAG9174957.1"/>
    </source>
</evidence>
<accession>A0ABN7YTV8</accession>